<accession>A0A0A9AGK6</accession>
<dbReference type="AlphaFoldDB" id="A0A0A9AGK6"/>
<organism evidence="1">
    <name type="scientific">Arundo donax</name>
    <name type="common">Giant reed</name>
    <name type="synonym">Donax arundinaceus</name>
    <dbReference type="NCBI Taxonomy" id="35708"/>
    <lineage>
        <taxon>Eukaryota</taxon>
        <taxon>Viridiplantae</taxon>
        <taxon>Streptophyta</taxon>
        <taxon>Embryophyta</taxon>
        <taxon>Tracheophyta</taxon>
        <taxon>Spermatophyta</taxon>
        <taxon>Magnoliopsida</taxon>
        <taxon>Liliopsida</taxon>
        <taxon>Poales</taxon>
        <taxon>Poaceae</taxon>
        <taxon>PACMAD clade</taxon>
        <taxon>Arundinoideae</taxon>
        <taxon>Arundineae</taxon>
        <taxon>Arundo</taxon>
    </lineage>
</organism>
<evidence type="ECO:0000313" key="1">
    <source>
        <dbReference type="EMBL" id="JAD50286.1"/>
    </source>
</evidence>
<proteinExistence type="predicted"/>
<reference evidence="1" key="2">
    <citation type="journal article" date="2015" name="Data Brief">
        <title>Shoot transcriptome of the giant reed, Arundo donax.</title>
        <authorList>
            <person name="Barrero R.A."/>
            <person name="Guerrero F.D."/>
            <person name="Moolhuijzen P."/>
            <person name="Goolsby J.A."/>
            <person name="Tidwell J."/>
            <person name="Bellgard S.E."/>
            <person name="Bellgard M.I."/>
        </authorList>
    </citation>
    <scope>NUCLEOTIDE SEQUENCE</scope>
    <source>
        <tissue evidence="1">Shoot tissue taken approximately 20 cm above the soil surface</tissue>
    </source>
</reference>
<dbReference type="EMBL" id="GBRH01247609">
    <property type="protein sequence ID" value="JAD50286.1"/>
    <property type="molecule type" value="Transcribed_RNA"/>
</dbReference>
<reference evidence="1" key="1">
    <citation type="submission" date="2014-09" db="EMBL/GenBank/DDBJ databases">
        <authorList>
            <person name="Magalhaes I.L.F."/>
            <person name="Oliveira U."/>
            <person name="Santos F.R."/>
            <person name="Vidigal T.H.D.A."/>
            <person name="Brescovit A.D."/>
            <person name="Santos A.J."/>
        </authorList>
    </citation>
    <scope>NUCLEOTIDE SEQUENCE</scope>
    <source>
        <tissue evidence="1">Shoot tissue taken approximately 20 cm above the soil surface</tissue>
    </source>
</reference>
<protein>
    <submittedName>
        <fullName evidence="1">Uncharacterized protein</fullName>
    </submittedName>
</protein>
<name>A0A0A9AGK6_ARUDO</name>
<sequence length="44" mass="4992">MIDCMKATVKRYCPNDTLTRCEASNLLLVTLSFTCFICHFGSFP</sequence>